<keyword evidence="2" id="KW-1185">Reference proteome</keyword>
<accession>A0AAV5L022</accession>
<name>A0AAV5L022_9ROSI</name>
<proteinExistence type="predicted"/>
<evidence type="ECO:0000313" key="1">
    <source>
        <dbReference type="EMBL" id="GKV30595.1"/>
    </source>
</evidence>
<sequence>MAGLIMLQNLFNFFLKVLVYEDGKQICGCRLCGCGSILSHWQRGSQANWLLLAVGYGRWMFLTTAHSCWLDIVAVGLISLRCRS</sequence>
<organism evidence="1 2">
    <name type="scientific">Rubroshorea leprosula</name>
    <dbReference type="NCBI Taxonomy" id="152421"/>
    <lineage>
        <taxon>Eukaryota</taxon>
        <taxon>Viridiplantae</taxon>
        <taxon>Streptophyta</taxon>
        <taxon>Embryophyta</taxon>
        <taxon>Tracheophyta</taxon>
        <taxon>Spermatophyta</taxon>
        <taxon>Magnoliopsida</taxon>
        <taxon>eudicotyledons</taxon>
        <taxon>Gunneridae</taxon>
        <taxon>Pentapetalae</taxon>
        <taxon>rosids</taxon>
        <taxon>malvids</taxon>
        <taxon>Malvales</taxon>
        <taxon>Dipterocarpaceae</taxon>
        <taxon>Rubroshorea</taxon>
    </lineage>
</organism>
<comment type="caution">
    <text evidence="1">The sequence shown here is derived from an EMBL/GenBank/DDBJ whole genome shotgun (WGS) entry which is preliminary data.</text>
</comment>
<evidence type="ECO:0000313" key="2">
    <source>
        <dbReference type="Proteomes" id="UP001054252"/>
    </source>
</evidence>
<dbReference type="EMBL" id="BPVZ01000087">
    <property type="protein sequence ID" value="GKV30595.1"/>
    <property type="molecule type" value="Genomic_DNA"/>
</dbReference>
<dbReference type="AlphaFoldDB" id="A0AAV5L022"/>
<protein>
    <submittedName>
        <fullName evidence="1">Uncharacterized protein</fullName>
    </submittedName>
</protein>
<reference evidence="1 2" key="1">
    <citation type="journal article" date="2021" name="Commun. Biol.">
        <title>The genome of Shorea leprosula (Dipterocarpaceae) highlights the ecological relevance of drought in aseasonal tropical rainforests.</title>
        <authorList>
            <person name="Ng K.K.S."/>
            <person name="Kobayashi M.J."/>
            <person name="Fawcett J.A."/>
            <person name="Hatakeyama M."/>
            <person name="Paape T."/>
            <person name="Ng C.H."/>
            <person name="Ang C.C."/>
            <person name="Tnah L.H."/>
            <person name="Lee C.T."/>
            <person name="Nishiyama T."/>
            <person name="Sese J."/>
            <person name="O'Brien M.J."/>
            <person name="Copetti D."/>
            <person name="Mohd Noor M.I."/>
            <person name="Ong R.C."/>
            <person name="Putra M."/>
            <person name="Sireger I.Z."/>
            <person name="Indrioko S."/>
            <person name="Kosugi Y."/>
            <person name="Izuno A."/>
            <person name="Isagi Y."/>
            <person name="Lee S.L."/>
            <person name="Shimizu K.K."/>
        </authorList>
    </citation>
    <scope>NUCLEOTIDE SEQUENCE [LARGE SCALE GENOMIC DNA]</scope>
    <source>
        <strain evidence="1">214</strain>
    </source>
</reference>
<dbReference type="Proteomes" id="UP001054252">
    <property type="component" value="Unassembled WGS sequence"/>
</dbReference>
<gene>
    <name evidence="1" type="ORF">SLEP1_g39390</name>
</gene>